<dbReference type="InterPro" id="IPR001647">
    <property type="entry name" value="HTH_TetR"/>
</dbReference>
<dbReference type="InterPro" id="IPR047923">
    <property type="entry name" value="ArpA-like"/>
</dbReference>
<dbReference type="InterPro" id="IPR036271">
    <property type="entry name" value="Tet_transcr_reg_TetR-rel_C_sf"/>
</dbReference>
<dbReference type="Gene3D" id="1.10.357.10">
    <property type="entry name" value="Tetracycline Repressor, domain 2"/>
    <property type="match status" value="1"/>
</dbReference>
<dbReference type="Pfam" id="PF21935">
    <property type="entry name" value="TetR_C_45"/>
    <property type="match status" value="1"/>
</dbReference>
<keyword evidence="3" id="KW-0804">Transcription</keyword>
<sequence length="199" mass="21384">MQQRAQETRLAIIEGAASVFAGIGYAKASLADIIAHAEVTKGALYFHFTSKRDLALAVIEEQHSKVLAAGSDILGTSAPALDKIIALCRMFGRQLLDEPIVRAGIRLTFEASAFEADVSGPYEDWIATVEGLLGQAKVEGAVRADLDAAAFGRYLVASFTGVQLVSDVLTGRDDVLQRIEQMWEFMLAALSPFRPGSPD</sequence>
<dbReference type="PANTHER" id="PTHR30055">
    <property type="entry name" value="HTH-TYPE TRANSCRIPTIONAL REGULATOR RUTR"/>
    <property type="match status" value="1"/>
</dbReference>
<evidence type="ECO:0000256" key="2">
    <source>
        <dbReference type="ARBA" id="ARBA00023125"/>
    </source>
</evidence>
<evidence type="ECO:0000256" key="1">
    <source>
        <dbReference type="ARBA" id="ARBA00023015"/>
    </source>
</evidence>
<evidence type="ECO:0000313" key="7">
    <source>
        <dbReference type="Proteomes" id="UP001244563"/>
    </source>
</evidence>
<dbReference type="InterPro" id="IPR050109">
    <property type="entry name" value="HTH-type_TetR-like_transc_reg"/>
</dbReference>
<dbReference type="NCBIfam" id="NF041196">
    <property type="entry name" value="ScbR_bind_reg"/>
    <property type="match status" value="1"/>
</dbReference>
<keyword evidence="2 4" id="KW-0238">DNA-binding</keyword>
<name>A0ABT9TLG4_PAENI</name>
<dbReference type="Pfam" id="PF00440">
    <property type="entry name" value="TetR_N"/>
    <property type="match status" value="1"/>
</dbReference>
<dbReference type="PROSITE" id="PS50977">
    <property type="entry name" value="HTH_TETR_2"/>
    <property type="match status" value="1"/>
</dbReference>
<dbReference type="EMBL" id="JAUSSW010000002">
    <property type="protein sequence ID" value="MDQ0101447.1"/>
    <property type="molecule type" value="Genomic_DNA"/>
</dbReference>
<dbReference type="PROSITE" id="PS01081">
    <property type="entry name" value="HTH_TETR_1"/>
    <property type="match status" value="1"/>
</dbReference>
<dbReference type="SUPFAM" id="SSF46689">
    <property type="entry name" value="Homeodomain-like"/>
    <property type="match status" value="1"/>
</dbReference>
<dbReference type="SUPFAM" id="SSF48498">
    <property type="entry name" value="Tetracyclin repressor-like, C-terminal domain"/>
    <property type="match status" value="1"/>
</dbReference>
<reference evidence="6 7" key="1">
    <citation type="submission" date="2023-07" db="EMBL/GenBank/DDBJ databases">
        <title>Sorghum-associated microbial communities from plants grown in Nebraska, USA.</title>
        <authorList>
            <person name="Schachtman D."/>
        </authorList>
    </citation>
    <scope>NUCLEOTIDE SEQUENCE [LARGE SCALE GENOMIC DNA]</scope>
    <source>
        <strain evidence="6 7">CC523</strain>
    </source>
</reference>
<dbReference type="InterPro" id="IPR023772">
    <property type="entry name" value="DNA-bd_HTH_TetR-type_CS"/>
</dbReference>
<evidence type="ECO:0000259" key="5">
    <source>
        <dbReference type="PROSITE" id="PS50977"/>
    </source>
</evidence>
<proteinExistence type="predicted"/>
<feature type="domain" description="HTH tetR-type" evidence="5">
    <location>
        <begin position="6"/>
        <end position="66"/>
    </location>
</feature>
<dbReference type="InterPro" id="IPR009057">
    <property type="entry name" value="Homeodomain-like_sf"/>
</dbReference>
<dbReference type="RefSeq" id="WP_064722235.1">
    <property type="nucleotide sequence ID" value="NZ_BDDW01000003.1"/>
</dbReference>
<dbReference type="PANTHER" id="PTHR30055:SF234">
    <property type="entry name" value="HTH-TYPE TRANSCRIPTIONAL REGULATOR BETI"/>
    <property type="match status" value="1"/>
</dbReference>
<organism evidence="6 7">
    <name type="scientific">Paenarthrobacter nicotinovorans</name>
    <name type="common">Arthrobacter nicotinovorans</name>
    <dbReference type="NCBI Taxonomy" id="29320"/>
    <lineage>
        <taxon>Bacteria</taxon>
        <taxon>Bacillati</taxon>
        <taxon>Actinomycetota</taxon>
        <taxon>Actinomycetes</taxon>
        <taxon>Micrococcales</taxon>
        <taxon>Micrococcaceae</taxon>
        <taxon>Paenarthrobacter</taxon>
    </lineage>
</organism>
<evidence type="ECO:0000313" key="6">
    <source>
        <dbReference type="EMBL" id="MDQ0101447.1"/>
    </source>
</evidence>
<gene>
    <name evidence="6" type="ORF">J2T10_001080</name>
</gene>
<evidence type="ECO:0000256" key="4">
    <source>
        <dbReference type="PROSITE-ProRule" id="PRU00335"/>
    </source>
</evidence>
<dbReference type="PRINTS" id="PR00455">
    <property type="entry name" value="HTHTETR"/>
</dbReference>
<dbReference type="InterPro" id="IPR054126">
    <property type="entry name" value="CprB_TetR_C"/>
</dbReference>
<keyword evidence="7" id="KW-1185">Reference proteome</keyword>
<comment type="caution">
    <text evidence="6">The sequence shown here is derived from an EMBL/GenBank/DDBJ whole genome shotgun (WGS) entry which is preliminary data.</text>
</comment>
<dbReference type="Proteomes" id="UP001244563">
    <property type="component" value="Unassembled WGS sequence"/>
</dbReference>
<protein>
    <submittedName>
        <fullName evidence="6">AcrR family transcriptional regulator</fullName>
    </submittedName>
</protein>
<keyword evidence="1" id="KW-0805">Transcription regulation</keyword>
<feature type="DNA-binding region" description="H-T-H motif" evidence="4">
    <location>
        <begin position="29"/>
        <end position="48"/>
    </location>
</feature>
<accession>A0ABT9TLG4</accession>
<evidence type="ECO:0000256" key="3">
    <source>
        <dbReference type="ARBA" id="ARBA00023163"/>
    </source>
</evidence>